<dbReference type="GO" id="GO:0016787">
    <property type="term" value="F:hydrolase activity"/>
    <property type="evidence" value="ECO:0007669"/>
    <property type="project" value="UniProtKB-KW"/>
</dbReference>
<dbReference type="HOGENOM" id="CLU_019364_1_0_1"/>
<gene>
    <name evidence="4" type="ORF">PHACADRAFT_260653</name>
</gene>
<evidence type="ECO:0000313" key="4">
    <source>
        <dbReference type="EMBL" id="EKM52329.1"/>
    </source>
</evidence>
<feature type="transmembrane region" description="Helical" evidence="2">
    <location>
        <begin position="12"/>
        <end position="38"/>
    </location>
</feature>
<keyword evidence="2" id="KW-0472">Membrane</keyword>
<dbReference type="STRING" id="650164.K5W0E9"/>
<keyword evidence="1" id="KW-0378">Hydrolase</keyword>
<keyword evidence="2" id="KW-1133">Transmembrane helix</keyword>
<reference evidence="4 5" key="1">
    <citation type="journal article" date="2012" name="BMC Genomics">
        <title>Comparative genomics of the white-rot fungi, Phanerochaete carnosa and P. chrysosporium, to elucidate the genetic basis of the distinct wood types they colonize.</title>
        <authorList>
            <person name="Suzuki H."/>
            <person name="MacDonald J."/>
            <person name="Syed K."/>
            <person name="Salamov A."/>
            <person name="Hori C."/>
            <person name="Aerts A."/>
            <person name="Henrissat B."/>
            <person name="Wiebenga A."/>
            <person name="vanKuyk P.A."/>
            <person name="Barry K."/>
            <person name="Lindquist E."/>
            <person name="LaButti K."/>
            <person name="Lapidus A."/>
            <person name="Lucas S."/>
            <person name="Coutinho P."/>
            <person name="Gong Y."/>
            <person name="Samejima M."/>
            <person name="Mahadevan R."/>
            <person name="Abou-Zaid M."/>
            <person name="de Vries R.P."/>
            <person name="Igarashi K."/>
            <person name="Yadav J.S."/>
            <person name="Grigoriev I.V."/>
            <person name="Master E.R."/>
        </authorList>
    </citation>
    <scope>NUCLEOTIDE SEQUENCE [LARGE SCALE GENOMIC DNA]</scope>
    <source>
        <strain evidence="4 5">HHB-10118-sp</strain>
    </source>
</reference>
<dbReference type="InterPro" id="IPR013094">
    <property type="entry name" value="AB_hydrolase_3"/>
</dbReference>
<dbReference type="GeneID" id="18917782"/>
<dbReference type="InterPro" id="IPR029058">
    <property type="entry name" value="AB_hydrolase_fold"/>
</dbReference>
<evidence type="ECO:0000313" key="5">
    <source>
        <dbReference type="Proteomes" id="UP000008370"/>
    </source>
</evidence>
<sequence length="401" mass="44337">MFAFRNQPFKTLYLLIFIPVTLFVRLPYWVLISAIPAFRPHKTWSLKRTISLYVIIVANNLPFQIGFRAPPGDPAKDSVSPETTGFAWVDAVPEQLVTGELAELARQNQVKPARIFGYWYGVRDEHGKPGQHAAKGERVLYYIHGGGYVKGSSHPSSMWTNIPKGFVEKCANIAKRSFAVESRLSSSAPFKPENPFPASVIDALSGYRYLVEVLGFETQNIIVSGDSSGGHVASNLVRYLINASLSGLAAPGALFLLSPTMDWANTHLGTAASTMEQNHATDFVREVLLNGYSATSMRGSLDASELETNPWLSPASLKLEQTEGLFANYPPTAIVAGSLEQTVDAMRTFRDRLESDSGRDKVVYFEYPNVFHDWLMVTSLEPERSQAYSDLGKWLNGVYGV</sequence>
<feature type="domain" description="Alpha/beta hydrolase fold-3" evidence="3">
    <location>
        <begin position="141"/>
        <end position="375"/>
    </location>
</feature>
<dbReference type="Proteomes" id="UP000008370">
    <property type="component" value="Unassembled WGS sequence"/>
</dbReference>
<protein>
    <recommendedName>
        <fullName evidence="3">Alpha/beta hydrolase fold-3 domain-containing protein</fullName>
    </recommendedName>
</protein>
<keyword evidence="5" id="KW-1185">Reference proteome</keyword>
<dbReference type="KEGG" id="pco:PHACADRAFT_260653"/>
<dbReference type="SUPFAM" id="SSF53474">
    <property type="entry name" value="alpha/beta-Hydrolases"/>
    <property type="match status" value="1"/>
</dbReference>
<proteinExistence type="predicted"/>
<evidence type="ECO:0000259" key="3">
    <source>
        <dbReference type="Pfam" id="PF07859"/>
    </source>
</evidence>
<dbReference type="Gene3D" id="3.40.50.1820">
    <property type="entry name" value="alpha/beta hydrolase"/>
    <property type="match status" value="1"/>
</dbReference>
<dbReference type="AlphaFoldDB" id="K5W0E9"/>
<dbReference type="PANTHER" id="PTHR48081">
    <property type="entry name" value="AB HYDROLASE SUPERFAMILY PROTEIN C4A8.06C"/>
    <property type="match status" value="1"/>
</dbReference>
<dbReference type="Pfam" id="PF07859">
    <property type="entry name" value="Abhydrolase_3"/>
    <property type="match status" value="1"/>
</dbReference>
<keyword evidence="2" id="KW-0812">Transmembrane</keyword>
<dbReference type="InterPro" id="IPR050300">
    <property type="entry name" value="GDXG_lipolytic_enzyme"/>
</dbReference>
<organism evidence="4 5">
    <name type="scientific">Phanerochaete carnosa (strain HHB-10118-sp)</name>
    <name type="common">White-rot fungus</name>
    <name type="synonym">Peniophora carnosa</name>
    <dbReference type="NCBI Taxonomy" id="650164"/>
    <lineage>
        <taxon>Eukaryota</taxon>
        <taxon>Fungi</taxon>
        <taxon>Dikarya</taxon>
        <taxon>Basidiomycota</taxon>
        <taxon>Agaricomycotina</taxon>
        <taxon>Agaricomycetes</taxon>
        <taxon>Polyporales</taxon>
        <taxon>Phanerochaetaceae</taxon>
        <taxon>Phanerochaete</taxon>
    </lineage>
</organism>
<accession>K5W0E9</accession>
<dbReference type="PANTHER" id="PTHR48081:SF26">
    <property type="entry name" value="ALPHA_BETA HYDROLASE FOLD-3 DOMAIN-CONTAINING PROTEIN"/>
    <property type="match status" value="1"/>
</dbReference>
<dbReference type="RefSeq" id="XP_007398679.1">
    <property type="nucleotide sequence ID" value="XM_007398617.1"/>
</dbReference>
<dbReference type="EMBL" id="JH930475">
    <property type="protein sequence ID" value="EKM52329.1"/>
    <property type="molecule type" value="Genomic_DNA"/>
</dbReference>
<evidence type="ECO:0000256" key="2">
    <source>
        <dbReference type="SAM" id="Phobius"/>
    </source>
</evidence>
<evidence type="ECO:0000256" key="1">
    <source>
        <dbReference type="ARBA" id="ARBA00022801"/>
    </source>
</evidence>
<dbReference type="InParanoid" id="K5W0E9"/>
<name>K5W0E9_PHACS</name>
<dbReference type="OrthoDB" id="2152029at2759"/>